<dbReference type="SUPFAM" id="SSF88946">
    <property type="entry name" value="Sigma2 domain of RNA polymerase sigma factors"/>
    <property type="match status" value="1"/>
</dbReference>
<protein>
    <recommendedName>
        <fullName evidence="4">RNA polymerase sigma-70 region 2 domain-containing protein</fullName>
    </recommendedName>
</protein>
<feature type="domain" description="RNA polymerase sigma-70 region 2" evidence="4">
    <location>
        <begin position="30"/>
        <end position="94"/>
    </location>
</feature>
<dbReference type="NCBIfam" id="TIGR02937">
    <property type="entry name" value="sigma70-ECF"/>
    <property type="match status" value="1"/>
</dbReference>
<dbReference type="InterPro" id="IPR007627">
    <property type="entry name" value="RNA_pol_sigma70_r2"/>
</dbReference>
<dbReference type="RefSeq" id="WP_420915624.1">
    <property type="nucleotide sequence ID" value="NZ_BTPD01000026.1"/>
</dbReference>
<accession>A0ABQ6PY62</accession>
<keyword evidence="2" id="KW-0731">Sigma factor</keyword>
<comment type="caution">
    <text evidence="5">The sequence shown here is derived from an EMBL/GenBank/DDBJ whole genome shotgun (WGS) entry which is preliminary data.</text>
</comment>
<keyword evidence="1" id="KW-0805">Transcription regulation</keyword>
<evidence type="ECO:0000256" key="3">
    <source>
        <dbReference type="ARBA" id="ARBA00023163"/>
    </source>
</evidence>
<reference evidence="5 6" key="1">
    <citation type="submission" date="2023-08" db="EMBL/GenBank/DDBJ databases">
        <title>Draft genome sequence of Algoriphagus confluentis.</title>
        <authorList>
            <person name="Takatani N."/>
            <person name="Hosokawa M."/>
            <person name="Sawabe T."/>
        </authorList>
    </citation>
    <scope>NUCLEOTIDE SEQUENCE [LARGE SCALE GENOMIC DNA]</scope>
    <source>
        <strain evidence="5 6">NBRC 111222</strain>
    </source>
</reference>
<evidence type="ECO:0000256" key="1">
    <source>
        <dbReference type="ARBA" id="ARBA00023015"/>
    </source>
</evidence>
<name>A0ABQ6PY62_9BACT</name>
<sequence length="106" mass="12272">MNNEGNPLSEQILVTEILNGNVQSLAVVVKNTERLVMQIVRKMIAKEEDQKDLVQEIYLNAYRNLSGFQFKSKLSKWIANIAYNTIINYLQKKRIPLVEITDISYL</sequence>
<dbReference type="Gene3D" id="1.10.1740.10">
    <property type="match status" value="1"/>
</dbReference>
<keyword evidence="6" id="KW-1185">Reference proteome</keyword>
<evidence type="ECO:0000313" key="6">
    <source>
        <dbReference type="Proteomes" id="UP001338309"/>
    </source>
</evidence>
<dbReference type="InterPro" id="IPR014284">
    <property type="entry name" value="RNA_pol_sigma-70_dom"/>
</dbReference>
<keyword evidence="3" id="KW-0804">Transcription</keyword>
<dbReference type="PANTHER" id="PTHR43133:SF51">
    <property type="entry name" value="RNA POLYMERASE SIGMA FACTOR"/>
    <property type="match status" value="1"/>
</dbReference>
<organism evidence="5 6">
    <name type="scientific">Algoriphagus confluentis</name>
    <dbReference type="NCBI Taxonomy" id="1697556"/>
    <lineage>
        <taxon>Bacteria</taxon>
        <taxon>Pseudomonadati</taxon>
        <taxon>Bacteroidota</taxon>
        <taxon>Cytophagia</taxon>
        <taxon>Cytophagales</taxon>
        <taxon>Cyclobacteriaceae</taxon>
        <taxon>Algoriphagus</taxon>
    </lineage>
</organism>
<dbReference type="InterPro" id="IPR013325">
    <property type="entry name" value="RNA_pol_sigma_r2"/>
</dbReference>
<dbReference type="PANTHER" id="PTHR43133">
    <property type="entry name" value="RNA POLYMERASE ECF-TYPE SIGMA FACTO"/>
    <property type="match status" value="1"/>
</dbReference>
<dbReference type="Proteomes" id="UP001338309">
    <property type="component" value="Unassembled WGS sequence"/>
</dbReference>
<evidence type="ECO:0000313" key="5">
    <source>
        <dbReference type="EMBL" id="GMQ31702.1"/>
    </source>
</evidence>
<evidence type="ECO:0000259" key="4">
    <source>
        <dbReference type="Pfam" id="PF04542"/>
    </source>
</evidence>
<evidence type="ECO:0000256" key="2">
    <source>
        <dbReference type="ARBA" id="ARBA00023082"/>
    </source>
</evidence>
<dbReference type="Pfam" id="PF04542">
    <property type="entry name" value="Sigma70_r2"/>
    <property type="match status" value="1"/>
</dbReference>
<proteinExistence type="predicted"/>
<dbReference type="InterPro" id="IPR039425">
    <property type="entry name" value="RNA_pol_sigma-70-like"/>
</dbReference>
<gene>
    <name evidence="5" type="ORF">Aconfl_43470</name>
</gene>
<dbReference type="EMBL" id="BTPD01000026">
    <property type="protein sequence ID" value="GMQ31702.1"/>
    <property type="molecule type" value="Genomic_DNA"/>
</dbReference>